<dbReference type="InterPro" id="IPR001387">
    <property type="entry name" value="Cro/C1-type_HTH"/>
</dbReference>
<dbReference type="Pfam" id="PF01381">
    <property type="entry name" value="HTH_3"/>
    <property type="match status" value="1"/>
</dbReference>
<evidence type="ECO:0000259" key="2">
    <source>
        <dbReference type="PROSITE" id="PS50943"/>
    </source>
</evidence>
<dbReference type="SMART" id="SM00530">
    <property type="entry name" value="HTH_XRE"/>
    <property type="match status" value="1"/>
</dbReference>
<dbReference type="InterPro" id="IPR010982">
    <property type="entry name" value="Lambda_DNA-bd_dom_sf"/>
</dbReference>
<evidence type="ECO:0000313" key="3">
    <source>
        <dbReference type="EMBL" id="QHA01073.1"/>
    </source>
</evidence>
<dbReference type="RefSeq" id="WP_158208425.1">
    <property type="nucleotide sequence ID" value="NZ_CP046996.1"/>
</dbReference>
<dbReference type="EMBL" id="CP046996">
    <property type="protein sequence ID" value="QHA01073.1"/>
    <property type="molecule type" value="Genomic_DNA"/>
</dbReference>
<dbReference type="GO" id="GO:0003677">
    <property type="term" value="F:DNA binding"/>
    <property type="evidence" value="ECO:0007669"/>
    <property type="project" value="UniProtKB-KW"/>
</dbReference>
<feature type="domain" description="HTH cro/C1-type" evidence="2">
    <location>
        <begin position="12"/>
        <end position="66"/>
    </location>
</feature>
<dbReference type="SUPFAM" id="SSF47413">
    <property type="entry name" value="lambda repressor-like DNA-binding domains"/>
    <property type="match status" value="1"/>
</dbReference>
<dbReference type="Gene3D" id="1.10.260.40">
    <property type="entry name" value="lambda repressor-like DNA-binding domains"/>
    <property type="match status" value="1"/>
</dbReference>
<dbReference type="GO" id="GO:0005829">
    <property type="term" value="C:cytosol"/>
    <property type="evidence" value="ECO:0007669"/>
    <property type="project" value="TreeGrafter"/>
</dbReference>
<sequence length="113" mass="12541">MELDYKAIGQRIKDARARIGMSQERLAELAGLSMTHMSHIETGNTKVSLPALVQVANALNVSLDDLVCDSLDKAKKIFENEITQTVQDCSEQEVRVIADTIIALKSSLRKRSR</sequence>
<dbReference type="PANTHER" id="PTHR46797">
    <property type="entry name" value="HTH-TYPE TRANSCRIPTIONAL REGULATOR"/>
    <property type="match status" value="1"/>
</dbReference>
<dbReference type="Proteomes" id="UP000430508">
    <property type="component" value="Chromosome"/>
</dbReference>
<evidence type="ECO:0000256" key="1">
    <source>
        <dbReference type="ARBA" id="ARBA00023125"/>
    </source>
</evidence>
<protein>
    <submittedName>
        <fullName evidence="3">Helix-turn-helix domain-containing protein</fullName>
    </submittedName>
</protein>
<keyword evidence="1" id="KW-0238">DNA-binding</keyword>
<dbReference type="AlphaFoldDB" id="A0A857DJT0"/>
<gene>
    <name evidence="3" type="ORF">GQ588_10735</name>
</gene>
<dbReference type="PANTHER" id="PTHR46797:SF1">
    <property type="entry name" value="METHYLPHOSPHONATE SYNTHASE"/>
    <property type="match status" value="1"/>
</dbReference>
<dbReference type="CDD" id="cd00093">
    <property type="entry name" value="HTH_XRE"/>
    <property type="match status" value="1"/>
</dbReference>
<reference evidence="3 4" key="1">
    <citation type="submission" date="2019-12" db="EMBL/GenBank/DDBJ databases">
        <title>Sequence classification of anaerobic respiratory reductive dehalogenases: First we see many, then we see few.</title>
        <authorList>
            <person name="Molenda O."/>
            <person name="Puentes Jacome L.A."/>
            <person name="Cao X."/>
            <person name="Nesbo C.L."/>
            <person name="Tang S."/>
            <person name="Morson N."/>
            <person name="Patron J."/>
            <person name="Lomheim L."/>
            <person name="Wishart D.S."/>
            <person name="Edwards E.A."/>
        </authorList>
    </citation>
    <scope>NUCLEOTIDE SEQUENCE [LARGE SCALE GENOMIC DNA]</scope>
    <source>
        <strain evidence="3 4">12DCA</strain>
    </source>
</reference>
<proteinExistence type="predicted"/>
<evidence type="ECO:0000313" key="4">
    <source>
        <dbReference type="Proteomes" id="UP000430508"/>
    </source>
</evidence>
<name>A0A857DJT0_9FIRM</name>
<dbReference type="PROSITE" id="PS50943">
    <property type="entry name" value="HTH_CROC1"/>
    <property type="match status" value="1"/>
</dbReference>
<organism evidence="3 4">
    <name type="scientific">Dehalobacter restrictus</name>
    <dbReference type="NCBI Taxonomy" id="55583"/>
    <lineage>
        <taxon>Bacteria</taxon>
        <taxon>Bacillati</taxon>
        <taxon>Bacillota</taxon>
        <taxon>Clostridia</taxon>
        <taxon>Eubacteriales</taxon>
        <taxon>Desulfitobacteriaceae</taxon>
        <taxon>Dehalobacter</taxon>
    </lineage>
</organism>
<dbReference type="InterPro" id="IPR050807">
    <property type="entry name" value="TransReg_Diox_bact_type"/>
</dbReference>
<dbReference type="GO" id="GO:0003700">
    <property type="term" value="F:DNA-binding transcription factor activity"/>
    <property type="evidence" value="ECO:0007669"/>
    <property type="project" value="TreeGrafter"/>
</dbReference>
<accession>A0A857DJT0</accession>